<dbReference type="InterPro" id="IPR032333">
    <property type="entry name" value="DUF4857"/>
</dbReference>
<dbReference type="RefSeq" id="WP_018695932.1">
    <property type="nucleotide sequence ID" value="NZ_AP025562.1"/>
</dbReference>
<evidence type="ECO:0000313" key="3">
    <source>
        <dbReference type="Proteomes" id="UP000195772"/>
    </source>
</evidence>
<dbReference type="Proteomes" id="UP000195772">
    <property type="component" value="Unassembled WGS sequence"/>
</dbReference>
<feature type="transmembrane region" description="Helical" evidence="1">
    <location>
        <begin position="384"/>
        <end position="403"/>
    </location>
</feature>
<gene>
    <name evidence="2" type="ORF">B5G41_05170</name>
</gene>
<proteinExistence type="predicted"/>
<keyword evidence="1" id="KW-0812">Transmembrane</keyword>
<protein>
    <submittedName>
        <fullName evidence="2">DUF4857 domain-containing protein</fullName>
    </submittedName>
</protein>
<feature type="transmembrane region" description="Helical" evidence="1">
    <location>
        <begin position="352"/>
        <end position="372"/>
    </location>
</feature>
<keyword evidence="1" id="KW-1133">Transmembrane helix</keyword>
<name>A0A1Y3QZP4_9BACT</name>
<dbReference type="Pfam" id="PF16149">
    <property type="entry name" value="DUF4857"/>
    <property type="match status" value="1"/>
</dbReference>
<keyword evidence="1" id="KW-0472">Membrane</keyword>
<comment type="caution">
    <text evidence="2">The sequence shown here is derived from an EMBL/GenBank/DDBJ whole genome shotgun (WGS) entry which is preliminary data.</text>
</comment>
<sequence length="408" mass="46534">MIKTIKTAVILLATLLLAWLLPWFYTFLFASPSWSPFTLYSCVTHSFASISYDGEGKIAGRDFKGNTYTEHQFDSILPMFYYRQLASEGRFPSRIEGVAVDVRDAERSGFIFRSSPSEINRRKPGLYQLLESMPARVDFKSPTDVFRITGDGIEFVDMATNTLDRAKSDAFTRVMKDKGFAFPARVIAGNASTRKDYDNGYFIVDNDFKVYHLKQMRGRPFVRRTDIPAELGIRHIFVTEYADHRLFGFLVDKDNRFYALEAEDYSLHELPVGTFDPAREGMMIIGDMFYWTVTVQAPESERLVAVNARDYSRADEYVPRSAAQTWERRAEYLFPFSLSFTSPLDGYVKPRLADFSCLAFGLGAVLAVVYAVLRRRVPPGKRVLRIAGIVLFGLFLFIPLLVLEPPRA</sequence>
<accession>A0A1Y3QZP4</accession>
<dbReference type="AlphaFoldDB" id="A0A1Y3QZP4"/>
<evidence type="ECO:0000256" key="1">
    <source>
        <dbReference type="SAM" id="Phobius"/>
    </source>
</evidence>
<reference evidence="3" key="1">
    <citation type="submission" date="2017-04" db="EMBL/GenBank/DDBJ databases">
        <title>Function of individual gut microbiota members based on whole genome sequencing of pure cultures obtained from chicken caecum.</title>
        <authorList>
            <person name="Medvecky M."/>
            <person name="Cejkova D."/>
            <person name="Polansky O."/>
            <person name="Karasova D."/>
            <person name="Kubasova T."/>
            <person name="Cizek A."/>
            <person name="Rychlik I."/>
        </authorList>
    </citation>
    <scope>NUCLEOTIDE SEQUENCE [LARGE SCALE GENOMIC DNA]</scope>
    <source>
        <strain evidence="3">An90</strain>
    </source>
</reference>
<organism evidence="2 3">
    <name type="scientific">Alistipes onderdonkii</name>
    <dbReference type="NCBI Taxonomy" id="328813"/>
    <lineage>
        <taxon>Bacteria</taxon>
        <taxon>Pseudomonadati</taxon>
        <taxon>Bacteroidota</taxon>
        <taxon>Bacteroidia</taxon>
        <taxon>Bacteroidales</taxon>
        <taxon>Rikenellaceae</taxon>
        <taxon>Alistipes</taxon>
    </lineage>
</organism>
<dbReference type="OrthoDB" id="5365245at2"/>
<evidence type="ECO:0000313" key="2">
    <source>
        <dbReference type="EMBL" id="OUN03857.1"/>
    </source>
</evidence>
<dbReference type="eggNOG" id="ENOG502Z8VZ">
    <property type="taxonomic scope" value="Bacteria"/>
</dbReference>
<dbReference type="EMBL" id="NFHB01000003">
    <property type="protein sequence ID" value="OUN03857.1"/>
    <property type="molecule type" value="Genomic_DNA"/>
</dbReference>